<dbReference type="RefSeq" id="WP_343807941.1">
    <property type="nucleotide sequence ID" value="NZ_BAAAET010000004.1"/>
</dbReference>
<dbReference type="Pfam" id="PF00246">
    <property type="entry name" value="Peptidase_M14"/>
    <property type="match status" value="1"/>
</dbReference>
<sequence length="364" mass="42148">MDSRLLRQLPGVTDEAQSGRAQYLRRSLPELQRLERLIRKGEPALRWRVLAEVEDGPYSLPVYALELGSSHPAAPVLLLCGGIHGIERIGTQLLLAHLANLIHRLRWDTSLQQLLAGVRIVCCPLLNPVGMARGWRSNGNGVDLMRNAPVEADTPSHGLLAGHRLGRWLPWYRGESDRPMQEEAQSLCCLVREQIVRAPFSLALDCHSGFGMRDRVWFPYAGQARLLENAAELHALVQLFERSHPHHPYIFEPQYHQYCTHGDLWDYLYQQHRQHGGQPFLPLTLELGSWLWVKKNLRQLTSYTGLFNPLVPHRHQRTLRRHHLLLDFLLRALAAWDHWLPQGRQWHQHQRRAERRWAPKEAPE</sequence>
<proteinExistence type="inferred from homology"/>
<evidence type="ECO:0000313" key="4">
    <source>
        <dbReference type="Proteomes" id="UP001499915"/>
    </source>
</evidence>
<protein>
    <submittedName>
        <fullName evidence="3">M14 family metallopeptidase</fullName>
    </submittedName>
</protein>
<comment type="similarity">
    <text evidence="1">Belongs to the peptidase M14 family.</text>
</comment>
<dbReference type="SUPFAM" id="SSF53187">
    <property type="entry name" value="Zn-dependent exopeptidases"/>
    <property type="match status" value="1"/>
</dbReference>
<accession>A0ABP3TG64</accession>
<dbReference type="Proteomes" id="UP001499915">
    <property type="component" value="Unassembled WGS sequence"/>
</dbReference>
<comment type="caution">
    <text evidence="1">Lacks conserved residue(s) required for the propagation of feature annotation.</text>
</comment>
<dbReference type="Gene3D" id="3.40.630.10">
    <property type="entry name" value="Zn peptidases"/>
    <property type="match status" value="1"/>
</dbReference>
<reference evidence="4" key="1">
    <citation type="journal article" date="2019" name="Int. J. Syst. Evol. Microbiol.">
        <title>The Global Catalogue of Microorganisms (GCM) 10K type strain sequencing project: providing services to taxonomists for standard genome sequencing and annotation.</title>
        <authorList>
            <consortium name="The Broad Institute Genomics Platform"/>
            <consortium name="The Broad Institute Genome Sequencing Center for Infectious Disease"/>
            <person name="Wu L."/>
            <person name="Ma J."/>
        </authorList>
    </citation>
    <scope>NUCLEOTIDE SEQUENCE [LARGE SCALE GENOMIC DNA]</scope>
    <source>
        <strain evidence="4">JCM 15134</strain>
    </source>
</reference>
<evidence type="ECO:0000313" key="3">
    <source>
        <dbReference type="EMBL" id="GAA0699751.1"/>
    </source>
</evidence>
<dbReference type="PROSITE" id="PS52035">
    <property type="entry name" value="PEPTIDASE_M14"/>
    <property type="match status" value="1"/>
</dbReference>
<gene>
    <name evidence="3" type="ORF">GCM10009104_30740</name>
</gene>
<comment type="caution">
    <text evidence="3">The sequence shown here is derived from an EMBL/GenBank/DDBJ whole genome shotgun (WGS) entry which is preliminary data.</text>
</comment>
<organism evidence="3 4">
    <name type="scientific">Marinobacterium maritimum</name>
    <dbReference type="NCBI Taxonomy" id="500162"/>
    <lineage>
        <taxon>Bacteria</taxon>
        <taxon>Pseudomonadati</taxon>
        <taxon>Pseudomonadota</taxon>
        <taxon>Gammaproteobacteria</taxon>
        <taxon>Oceanospirillales</taxon>
        <taxon>Oceanospirillaceae</taxon>
        <taxon>Marinobacterium</taxon>
    </lineage>
</organism>
<dbReference type="EMBL" id="BAAAET010000004">
    <property type="protein sequence ID" value="GAA0699751.1"/>
    <property type="molecule type" value="Genomic_DNA"/>
</dbReference>
<name>A0ABP3TG64_9GAMM</name>
<feature type="domain" description="Peptidase M14" evidence="2">
    <location>
        <begin position="24"/>
        <end position="300"/>
    </location>
</feature>
<evidence type="ECO:0000259" key="2">
    <source>
        <dbReference type="PROSITE" id="PS52035"/>
    </source>
</evidence>
<evidence type="ECO:0000256" key="1">
    <source>
        <dbReference type="PROSITE-ProRule" id="PRU01379"/>
    </source>
</evidence>
<dbReference type="InterPro" id="IPR000834">
    <property type="entry name" value="Peptidase_M14"/>
</dbReference>
<keyword evidence="4" id="KW-1185">Reference proteome</keyword>